<dbReference type="Proteomes" id="UP000704712">
    <property type="component" value="Unassembled WGS sequence"/>
</dbReference>
<dbReference type="EMBL" id="JAACNO010002039">
    <property type="protein sequence ID" value="KAF4135859.1"/>
    <property type="molecule type" value="Genomic_DNA"/>
</dbReference>
<reference evidence="2" key="1">
    <citation type="submission" date="2020-03" db="EMBL/GenBank/DDBJ databases">
        <title>Hybrid Assembly of Korean Phytophthora infestans isolates.</title>
        <authorList>
            <person name="Prokchorchik M."/>
            <person name="Lee Y."/>
            <person name="Seo J."/>
            <person name="Cho J.-H."/>
            <person name="Park Y.-E."/>
            <person name="Jang D.-C."/>
            <person name="Im J.-S."/>
            <person name="Choi J.-G."/>
            <person name="Park H.-J."/>
            <person name="Lee G.-B."/>
            <person name="Lee Y.-G."/>
            <person name="Hong S.-Y."/>
            <person name="Cho K."/>
            <person name="Sohn K.H."/>
        </authorList>
    </citation>
    <scope>NUCLEOTIDE SEQUENCE</scope>
    <source>
        <strain evidence="2">KR_2_A2</strain>
    </source>
</reference>
<sequence>METDRPKKETLADLVLEFLEAAVHEFLFTWQVYPKDSFEKRVLYDVPIHMNRHPLLCEYIHSMLTGCRTWLVKGELEKLCVVLLSKDGRTTETLVIEPGWSETFTEEAGNEEDYRLPLVQLEEALRAGMVALVAAAASNKGEQTASNKPHTFRILAQTVEDATCRGTAINDDTVSNSWVLADPFWCEDQKKQKGIFPVKSIHADAFPIRLNLYIEKQEPESAMIDKL</sequence>
<dbReference type="PROSITE" id="PS50815">
    <property type="entry name" value="HORMA"/>
    <property type="match status" value="1"/>
</dbReference>
<dbReference type="InterPro" id="IPR003511">
    <property type="entry name" value="HORMA_dom"/>
</dbReference>
<dbReference type="InterPro" id="IPR036570">
    <property type="entry name" value="HORMA_dom_sf"/>
</dbReference>
<feature type="domain" description="HORMA" evidence="1">
    <location>
        <begin position="9"/>
        <end position="227"/>
    </location>
</feature>
<evidence type="ECO:0000313" key="2">
    <source>
        <dbReference type="EMBL" id="KAF4135859.1"/>
    </source>
</evidence>
<protein>
    <submittedName>
        <fullName evidence="2">HORMA domain-containing protein</fullName>
    </submittedName>
</protein>
<dbReference type="InterPro" id="IPR045091">
    <property type="entry name" value="Mad2-like"/>
</dbReference>
<dbReference type="PANTHER" id="PTHR11842:SF10">
    <property type="entry name" value="MITOTIC SPINDLE ASSEMBLY CHECKPOINT PROTEIN MAD2B"/>
    <property type="match status" value="1"/>
</dbReference>
<name>A0A8S9U988_PHYIN</name>
<accession>A0A8S9U988</accession>
<dbReference type="Gene3D" id="3.30.900.10">
    <property type="entry name" value="HORMA domain"/>
    <property type="match status" value="1"/>
</dbReference>
<gene>
    <name evidence="2" type="ORF">GN958_ATG14946</name>
</gene>
<dbReference type="GO" id="GO:0016035">
    <property type="term" value="C:zeta DNA polymerase complex"/>
    <property type="evidence" value="ECO:0007669"/>
    <property type="project" value="TreeGrafter"/>
</dbReference>
<dbReference type="SUPFAM" id="SSF56019">
    <property type="entry name" value="The spindle assembly checkpoint protein mad2"/>
    <property type="match status" value="1"/>
</dbReference>
<evidence type="ECO:0000259" key="1">
    <source>
        <dbReference type="PROSITE" id="PS50815"/>
    </source>
</evidence>
<dbReference type="PANTHER" id="PTHR11842">
    <property type="entry name" value="MITOTIC SPINDLE ASSEMBLY CHECKPOINT PROTEIN MAD2"/>
    <property type="match status" value="1"/>
</dbReference>
<organism evidence="2 3">
    <name type="scientific">Phytophthora infestans</name>
    <name type="common">Potato late blight agent</name>
    <name type="synonym">Botrytis infestans</name>
    <dbReference type="NCBI Taxonomy" id="4787"/>
    <lineage>
        <taxon>Eukaryota</taxon>
        <taxon>Sar</taxon>
        <taxon>Stramenopiles</taxon>
        <taxon>Oomycota</taxon>
        <taxon>Peronosporomycetes</taxon>
        <taxon>Peronosporales</taxon>
        <taxon>Peronosporaceae</taxon>
        <taxon>Phytophthora</taxon>
    </lineage>
</organism>
<proteinExistence type="predicted"/>
<dbReference type="AlphaFoldDB" id="A0A8S9U988"/>
<comment type="caution">
    <text evidence="2">The sequence shown here is derived from an EMBL/GenBank/DDBJ whole genome shotgun (WGS) entry which is preliminary data.</text>
</comment>
<evidence type="ECO:0000313" key="3">
    <source>
        <dbReference type="Proteomes" id="UP000704712"/>
    </source>
</evidence>